<dbReference type="RefSeq" id="WP_096805939.1">
    <property type="nucleotide sequence ID" value="NZ_CP022196.1"/>
</dbReference>
<dbReference type="Pfam" id="PF21221">
    <property type="entry name" value="B_lactamase-like_C"/>
    <property type="match status" value="1"/>
</dbReference>
<evidence type="ECO:0000313" key="2">
    <source>
        <dbReference type="EMBL" id="ATG48058.1"/>
    </source>
</evidence>
<proteinExistence type="predicted"/>
<dbReference type="EMBL" id="CP022196">
    <property type="protein sequence ID" value="ATG48058.1"/>
    <property type="molecule type" value="Genomic_DNA"/>
</dbReference>
<dbReference type="OrthoDB" id="2971563at2"/>
<dbReference type="Gene3D" id="1.10.10.10">
    <property type="entry name" value="Winged helix-like DNA-binding domain superfamily/Winged helix DNA-binding domain"/>
    <property type="match status" value="1"/>
</dbReference>
<dbReference type="GO" id="GO:0016787">
    <property type="term" value="F:hydrolase activity"/>
    <property type="evidence" value="ECO:0007669"/>
    <property type="project" value="UniProtKB-KW"/>
</dbReference>
<dbReference type="PANTHER" id="PTHR23131">
    <property type="entry name" value="ENDORIBONUCLEASE LACTB2"/>
    <property type="match status" value="1"/>
</dbReference>
<dbReference type="SUPFAM" id="SSF56281">
    <property type="entry name" value="Metallo-hydrolase/oxidoreductase"/>
    <property type="match status" value="1"/>
</dbReference>
<dbReference type="AlphaFoldDB" id="A0A291GD39"/>
<feature type="domain" description="Metallo-beta-lactamase" evidence="1">
    <location>
        <begin position="37"/>
        <end position="255"/>
    </location>
</feature>
<reference evidence="2 3" key="1">
    <citation type="submission" date="2017-06" db="EMBL/GenBank/DDBJ databases">
        <title>Celeribacter sp. TSPH2 complete genome sequence.</title>
        <authorList>
            <person name="Woo J.-H."/>
            <person name="Kim H.-S."/>
        </authorList>
    </citation>
    <scope>NUCLEOTIDE SEQUENCE [LARGE SCALE GENOMIC DNA]</scope>
    <source>
        <strain evidence="2 3">TSPH2</strain>
    </source>
</reference>
<dbReference type="Proteomes" id="UP000217935">
    <property type="component" value="Chromosome"/>
</dbReference>
<sequence>MTAPIRTPFEPPEIGGVVEIAEGVLWSRMPLPVPLAHVNVYAFDEGDGWTIVDTGVDTRKSRALWQALIDGPLSGRPIRRVIVTHHHLDHVGLAGWFVAEHGAELVTTRTSYLMARMLQLDVQEAPTPEMLAFWRSCGMSPEIYEKRLTERPFNTADAVHPLPLGYTRIVDGQEIELGGRLWTVRMGDGHAPEHATFWSGDGELVIGGDQLLGSISPNLGVSATEPMADPVGDWLRSCEKFVPHARDGQLVLTGHKLPYTGLPARLRHLIDNHRHALERLREVLHEPRTACDCFDVLFKRPIKEGEYGLAMVEAMAHCRHLERRGLITGREREDGAILWQTGE</sequence>
<name>A0A291GD39_9RHOB</name>
<dbReference type="KEGG" id="ceh:CEW89_11075"/>
<accession>A0A291GD39</accession>
<dbReference type="InterPro" id="IPR036866">
    <property type="entry name" value="RibonucZ/Hydroxyglut_hydro"/>
</dbReference>
<evidence type="ECO:0000313" key="3">
    <source>
        <dbReference type="Proteomes" id="UP000217935"/>
    </source>
</evidence>
<dbReference type="Gene3D" id="3.60.15.10">
    <property type="entry name" value="Ribonuclease Z/Hydroxyacylglutathione hydrolase-like"/>
    <property type="match status" value="1"/>
</dbReference>
<keyword evidence="2" id="KW-0378">Hydrolase</keyword>
<evidence type="ECO:0000259" key="1">
    <source>
        <dbReference type="SMART" id="SM00849"/>
    </source>
</evidence>
<dbReference type="STRING" id="1758178.GCA_001550095_03751"/>
<dbReference type="Pfam" id="PF00753">
    <property type="entry name" value="Lactamase_B"/>
    <property type="match status" value="1"/>
</dbReference>
<dbReference type="InterPro" id="IPR001279">
    <property type="entry name" value="Metallo-B-lactamas"/>
</dbReference>
<dbReference type="SMART" id="SM00849">
    <property type="entry name" value="Lactamase_B"/>
    <property type="match status" value="1"/>
</dbReference>
<keyword evidence="3" id="KW-1185">Reference proteome</keyword>
<protein>
    <submittedName>
        <fullName evidence="2">MBL fold hydrolase</fullName>
    </submittedName>
</protein>
<dbReference type="InterPro" id="IPR036388">
    <property type="entry name" value="WH-like_DNA-bd_sf"/>
</dbReference>
<dbReference type="InterPro" id="IPR050662">
    <property type="entry name" value="Sec-metab_biosynth-thioest"/>
</dbReference>
<dbReference type="InterPro" id="IPR048933">
    <property type="entry name" value="B_lactamase-like_C"/>
</dbReference>
<dbReference type="PANTHER" id="PTHR23131:SF4">
    <property type="entry name" value="METALLO-BETA-LACTAMASE SUPERFAMILY POTEIN"/>
    <property type="match status" value="1"/>
</dbReference>
<organism evidence="2 3">
    <name type="scientific">Celeribacter ethanolicus</name>
    <dbReference type="NCBI Taxonomy" id="1758178"/>
    <lineage>
        <taxon>Bacteria</taxon>
        <taxon>Pseudomonadati</taxon>
        <taxon>Pseudomonadota</taxon>
        <taxon>Alphaproteobacteria</taxon>
        <taxon>Rhodobacterales</taxon>
        <taxon>Roseobacteraceae</taxon>
        <taxon>Celeribacter</taxon>
    </lineage>
</organism>
<gene>
    <name evidence="2" type="ORF">CEW89_11075</name>
</gene>